<organism evidence="6 7">
    <name type="scientific">Mesonia phycicola</name>
    <dbReference type="NCBI Taxonomy" id="579105"/>
    <lineage>
        <taxon>Bacteria</taxon>
        <taxon>Pseudomonadati</taxon>
        <taxon>Bacteroidota</taxon>
        <taxon>Flavobacteriia</taxon>
        <taxon>Flavobacteriales</taxon>
        <taxon>Flavobacteriaceae</taxon>
        <taxon>Mesonia</taxon>
    </lineage>
</organism>
<evidence type="ECO:0000256" key="4">
    <source>
        <dbReference type="ARBA" id="ARBA00023136"/>
    </source>
</evidence>
<keyword evidence="2 5" id="KW-0812">Transmembrane</keyword>
<proteinExistence type="predicted"/>
<dbReference type="InterPro" id="IPR019109">
    <property type="entry name" value="MamF_MmsF"/>
</dbReference>
<gene>
    <name evidence="6" type="ORF">SAMN04488096_104115</name>
</gene>
<evidence type="ECO:0000256" key="1">
    <source>
        <dbReference type="ARBA" id="ARBA00004141"/>
    </source>
</evidence>
<accession>A0A1M6DQN1</accession>
<evidence type="ECO:0000256" key="3">
    <source>
        <dbReference type="ARBA" id="ARBA00022989"/>
    </source>
</evidence>
<sequence>MTTSEEIKHGKSNAIVAYFTIIGCIIAIFMNMESKNKFASFHIKQALGIHILYFLLLALVSGFNSWLITFSFWLFVFILWVYGFIGALQGRKTIIPLVGEYFQKWFNKLA</sequence>
<feature type="transmembrane region" description="Helical" evidence="5">
    <location>
        <begin position="66"/>
        <end position="85"/>
    </location>
</feature>
<dbReference type="RefSeq" id="WP_073149648.1">
    <property type="nucleotide sequence ID" value="NZ_FQYY01000004.1"/>
</dbReference>
<dbReference type="EMBL" id="FQYY01000004">
    <property type="protein sequence ID" value="SHI75483.1"/>
    <property type="molecule type" value="Genomic_DNA"/>
</dbReference>
<protein>
    <submittedName>
        <fullName evidence="6">Uncharacterized membrane protein</fullName>
    </submittedName>
</protein>
<reference evidence="6 7" key="1">
    <citation type="submission" date="2016-11" db="EMBL/GenBank/DDBJ databases">
        <authorList>
            <person name="Jaros S."/>
            <person name="Januszkiewicz K."/>
            <person name="Wedrychowicz H."/>
        </authorList>
    </citation>
    <scope>NUCLEOTIDE SEQUENCE [LARGE SCALE GENOMIC DNA]</scope>
    <source>
        <strain evidence="6 7">DSM 21425</strain>
    </source>
</reference>
<name>A0A1M6DQN1_9FLAO</name>
<evidence type="ECO:0000256" key="5">
    <source>
        <dbReference type="SAM" id="Phobius"/>
    </source>
</evidence>
<evidence type="ECO:0000313" key="7">
    <source>
        <dbReference type="Proteomes" id="UP000184225"/>
    </source>
</evidence>
<dbReference type="AlphaFoldDB" id="A0A1M6DQN1"/>
<dbReference type="OrthoDB" id="6400719at2"/>
<feature type="transmembrane region" description="Helical" evidence="5">
    <location>
        <begin position="41"/>
        <end position="60"/>
    </location>
</feature>
<keyword evidence="7" id="KW-1185">Reference proteome</keyword>
<dbReference type="Pfam" id="PF09685">
    <property type="entry name" value="MamF_MmsF"/>
    <property type="match status" value="1"/>
</dbReference>
<comment type="subcellular location">
    <subcellularLocation>
        <location evidence="1">Membrane</location>
        <topology evidence="1">Multi-pass membrane protein</topology>
    </subcellularLocation>
</comment>
<evidence type="ECO:0000256" key="2">
    <source>
        <dbReference type="ARBA" id="ARBA00022692"/>
    </source>
</evidence>
<dbReference type="Proteomes" id="UP000184225">
    <property type="component" value="Unassembled WGS sequence"/>
</dbReference>
<keyword evidence="3 5" id="KW-1133">Transmembrane helix</keyword>
<keyword evidence="4 5" id="KW-0472">Membrane</keyword>
<dbReference type="STRING" id="579105.SAMN04488096_104115"/>
<evidence type="ECO:0000313" key="6">
    <source>
        <dbReference type="EMBL" id="SHI75483.1"/>
    </source>
</evidence>
<feature type="transmembrane region" description="Helical" evidence="5">
    <location>
        <begin position="12"/>
        <end position="29"/>
    </location>
</feature>